<dbReference type="InterPro" id="IPR010982">
    <property type="entry name" value="Lambda_DNA-bd_dom_sf"/>
</dbReference>
<feature type="domain" description="HTH cro/C1-type" evidence="1">
    <location>
        <begin position="40"/>
        <end position="71"/>
    </location>
</feature>
<name>A0A1K0IM37_CUPNE</name>
<dbReference type="PROSITE" id="PS50943">
    <property type="entry name" value="HTH_CROC1"/>
    <property type="match status" value="1"/>
</dbReference>
<proteinExistence type="predicted"/>
<protein>
    <submittedName>
        <fullName evidence="2">Transcriptional regulator, XRE family</fullName>
    </submittedName>
</protein>
<dbReference type="SMART" id="SM00530">
    <property type="entry name" value="HTH_XRE"/>
    <property type="match status" value="1"/>
</dbReference>
<reference evidence="2" key="1">
    <citation type="submission" date="2016-09" db="EMBL/GenBank/DDBJ databases">
        <authorList>
            <person name="Capua I."/>
            <person name="De Benedictis P."/>
            <person name="Joannis T."/>
            <person name="Lombin L.H."/>
            <person name="Cattoli G."/>
        </authorList>
    </citation>
    <scope>NUCLEOTIDE SEQUENCE</scope>
    <source>
        <strain evidence="2">B9</strain>
    </source>
</reference>
<dbReference type="EMBL" id="FMSH01000401">
    <property type="protein sequence ID" value="SCU86722.1"/>
    <property type="molecule type" value="Genomic_DNA"/>
</dbReference>
<gene>
    <name evidence="2" type="ORF">CNECB9_460024</name>
</gene>
<dbReference type="GO" id="GO:0003677">
    <property type="term" value="F:DNA binding"/>
    <property type="evidence" value="ECO:0007669"/>
    <property type="project" value="InterPro"/>
</dbReference>
<evidence type="ECO:0000313" key="2">
    <source>
        <dbReference type="EMBL" id="SCU86722.1"/>
    </source>
</evidence>
<evidence type="ECO:0000259" key="1">
    <source>
        <dbReference type="PROSITE" id="PS50943"/>
    </source>
</evidence>
<dbReference type="AlphaFoldDB" id="A0A1K0IM37"/>
<dbReference type="CDD" id="cd00093">
    <property type="entry name" value="HTH_XRE"/>
    <property type="match status" value="1"/>
</dbReference>
<dbReference type="RefSeq" id="WP_340528114.1">
    <property type="nucleotide sequence ID" value="NZ_FMSH01000401.1"/>
</dbReference>
<dbReference type="Pfam" id="PF13560">
    <property type="entry name" value="HTH_31"/>
    <property type="match status" value="1"/>
</dbReference>
<organism evidence="2">
    <name type="scientific">Cupriavidus necator</name>
    <name type="common">Alcaligenes eutrophus</name>
    <name type="synonym">Ralstonia eutropha</name>
    <dbReference type="NCBI Taxonomy" id="106590"/>
    <lineage>
        <taxon>Bacteria</taxon>
        <taxon>Pseudomonadati</taxon>
        <taxon>Pseudomonadota</taxon>
        <taxon>Betaproteobacteria</taxon>
        <taxon>Burkholderiales</taxon>
        <taxon>Burkholderiaceae</taxon>
        <taxon>Cupriavidus</taxon>
    </lineage>
</organism>
<dbReference type="Gene3D" id="1.10.260.40">
    <property type="entry name" value="lambda repressor-like DNA-binding domains"/>
    <property type="match status" value="1"/>
</dbReference>
<sequence length="129" mass="14088">MFVKSSNIAFASDFPNMKVSQSSVLPPELAQQAVHVGWLLARLRQARHIKQAEAAVRAGLSRNTAYRIEKGDPGLAFGQMLRYLDAISPGATLASLLAETDPALKALHSREATRRVRDLSASELQSLDF</sequence>
<dbReference type="SUPFAM" id="SSF47413">
    <property type="entry name" value="lambda repressor-like DNA-binding domains"/>
    <property type="match status" value="1"/>
</dbReference>
<accession>A0A1K0IM37</accession>
<dbReference type="InterPro" id="IPR001387">
    <property type="entry name" value="Cro/C1-type_HTH"/>
</dbReference>